<keyword evidence="2" id="KW-1185">Reference proteome</keyword>
<name>A0ACA9RBS2_9GLOM</name>
<feature type="non-terminal residue" evidence="1">
    <location>
        <position position="1"/>
    </location>
</feature>
<accession>A0ACA9RBS2</accession>
<evidence type="ECO:0000313" key="2">
    <source>
        <dbReference type="Proteomes" id="UP000789920"/>
    </source>
</evidence>
<comment type="caution">
    <text evidence="1">The sequence shown here is derived from an EMBL/GenBank/DDBJ whole genome shotgun (WGS) entry which is preliminary data.</text>
</comment>
<proteinExistence type="predicted"/>
<sequence>QLKYQLQNTILLLTTCIKLKSSYTQVVKQKASLARGVSNSTIINPYIYGLQDIAQIQKYNHIVSLSNQLDTITTINLYKPITKVCTLLEHKFPEPPQAWP</sequence>
<gene>
    <name evidence="1" type="ORF">RPERSI_LOCUS18449</name>
</gene>
<organism evidence="1 2">
    <name type="scientific">Racocetra persica</name>
    <dbReference type="NCBI Taxonomy" id="160502"/>
    <lineage>
        <taxon>Eukaryota</taxon>
        <taxon>Fungi</taxon>
        <taxon>Fungi incertae sedis</taxon>
        <taxon>Mucoromycota</taxon>
        <taxon>Glomeromycotina</taxon>
        <taxon>Glomeromycetes</taxon>
        <taxon>Diversisporales</taxon>
        <taxon>Gigasporaceae</taxon>
        <taxon>Racocetra</taxon>
    </lineage>
</organism>
<evidence type="ECO:0000313" key="1">
    <source>
        <dbReference type="EMBL" id="CAG8786818.1"/>
    </source>
</evidence>
<reference evidence="1" key="1">
    <citation type="submission" date="2021-06" db="EMBL/GenBank/DDBJ databases">
        <authorList>
            <person name="Kallberg Y."/>
            <person name="Tangrot J."/>
            <person name="Rosling A."/>
        </authorList>
    </citation>
    <scope>NUCLEOTIDE SEQUENCE</scope>
    <source>
        <strain evidence="1">MA461A</strain>
    </source>
</reference>
<protein>
    <submittedName>
        <fullName evidence="1">19871_t:CDS:1</fullName>
    </submittedName>
</protein>
<dbReference type="Proteomes" id="UP000789920">
    <property type="component" value="Unassembled WGS sequence"/>
</dbReference>
<dbReference type="EMBL" id="CAJVQC010048852">
    <property type="protein sequence ID" value="CAG8786818.1"/>
    <property type="molecule type" value="Genomic_DNA"/>
</dbReference>